<name>A0A1G5NJ18_AFIMA</name>
<dbReference type="EMBL" id="FMVW01000004">
    <property type="protein sequence ID" value="SCZ37396.1"/>
    <property type="molecule type" value="Genomic_DNA"/>
</dbReference>
<organism evidence="2 3">
    <name type="scientific">Afifella marina DSM 2698</name>
    <dbReference type="NCBI Taxonomy" id="1120955"/>
    <lineage>
        <taxon>Bacteria</taxon>
        <taxon>Pseudomonadati</taxon>
        <taxon>Pseudomonadota</taxon>
        <taxon>Alphaproteobacteria</taxon>
        <taxon>Hyphomicrobiales</taxon>
        <taxon>Afifellaceae</taxon>
        <taxon>Afifella</taxon>
    </lineage>
</organism>
<dbReference type="SUPFAM" id="SSF51695">
    <property type="entry name" value="PLC-like phosphodiesterases"/>
    <property type="match status" value="1"/>
</dbReference>
<dbReference type="GO" id="GO:0006629">
    <property type="term" value="P:lipid metabolic process"/>
    <property type="evidence" value="ECO:0007669"/>
    <property type="project" value="InterPro"/>
</dbReference>
<dbReference type="PROSITE" id="PS51704">
    <property type="entry name" value="GP_PDE"/>
    <property type="match status" value="1"/>
</dbReference>
<dbReference type="GO" id="GO:0008081">
    <property type="term" value="F:phosphoric diester hydrolase activity"/>
    <property type="evidence" value="ECO:0007669"/>
    <property type="project" value="InterPro"/>
</dbReference>
<dbReference type="Pfam" id="PF03009">
    <property type="entry name" value="GDPD"/>
    <property type="match status" value="1"/>
</dbReference>
<protein>
    <submittedName>
        <fullName evidence="2">Glycerophosphoryl diester phosphodiesterase</fullName>
    </submittedName>
</protein>
<sequence length="239" mass="26221">MSDFGSLSFIASHPLAHRGLHDVSKGRPENSLAAFEAAIEHGYGIECDAHPSADGVAMVFHDDELARITGAEGAFRDRKAEDLLPLRLSGTKETIPRLSDLFSLVAGRVPIVLELKSIPSRDAGFAEVIGEAVRDYDGPLAIMSFDPFLLHDMQRVTAARPLGLTLEGNVTACHCHIAAIQRLGLDFASCRVADLPHFAPLFRHIAPNKPLICWTVRSQRQRETAERWSDQITFEGFLA</sequence>
<keyword evidence="3" id="KW-1185">Reference proteome</keyword>
<dbReference type="STRING" id="1120955.SAMN03080610_02168"/>
<reference evidence="2 3" key="1">
    <citation type="submission" date="2016-10" db="EMBL/GenBank/DDBJ databases">
        <authorList>
            <person name="de Groot N.N."/>
        </authorList>
    </citation>
    <scope>NUCLEOTIDE SEQUENCE [LARGE SCALE GENOMIC DNA]</scope>
    <source>
        <strain evidence="2 3">DSM 2698</strain>
    </source>
</reference>
<dbReference type="AlphaFoldDB" id="A0A1G5NJ18"/>
<gene>
    <name evidence="2" type="ORF">SAMN03080610_02168</name>
</gene>
<evidence type="ECO:0000259" key="1">
    <source>
        <dbReference type="PROSITE" id="PS51704"/>
    </source>
</evidence>
<evidence type="ECO:0000313" key="2">
    <source>
        <dbReference type="EMBL" id="SCZ37396.1"/>
    </source>
</evidence>
<dbReference type="Gene3D" id="3.20.20.190">
    <property type="entry name" value="Phosphatidylinositol (PI) phosphodiesterase"/>
    <property type="match status" value="1"/>
</dbReference>
<dbReference type="Proteomes" id="UP000199347">
    <property type="component" value="Unassembled WGS sequence"/>
</dbReference>
<dbReference type="PANTHER" id="PTHR46211">
    <property type="entry name" value="GLYCEROPHOSPHORYL DIESTER PHOSPHODIESTERASE"/>
    <property type="match status" value="1"/>
</dbReference>
<dbReference type="InterPro" id="IPR030395">
    <property type="entry name" value="GP_PDE_dom"/>
</dbReference>
<dbReference type="RefSeq" id="WP_171904391.1">
    <property type="nucleotide sequence ID" value="NZ_FMVW01000004.1"/>
</dbReference>
<dbReference type="PANTHER" id="PTHR46211:SF1">
    <property type="entry name" value="GLYCEROPHOSPHODIESTER PHOSPHODIESTERASE, CYTOPLASMIC"/>
    <property type="match status" value="1"/>
</dbReference>
<accession>A0A1G5NJ18</accession>
<feature type="domain" description="GP-PDE" evidence="1">
    <location>
        <begin position="12"/>
        <end position="239"/>
    </location>
</feature>
<dbReference type="InterPro" id="IPR017946">
    <property type="entry name" value="PLC-like_Pdiesterase_TIM-brl"/>
</dbReference>
<proteinExistence type="predicted"/>
<evidence type="ECO:0000313" key="3">
    <source>
        <dbReference type="Proteomes" id="UP000199347"/>
    </source>
</evidence>